<protein>
    <submittedName>
        <fullName evidence="5">Glycosyltransferase family 2 protein</fullName>
    </submittedName>
</protein>
<feature type="transmembrane region" description="Helical" evidence="4">
    <location>
        <begin position="6"/>
        <end position="27"/>
    </location>
</feature>
<evidence type="ECO:0000256" key="3">
    <source>
        <dbReference type="ARBA" id="ARBA00022679"/>
    </source>
</evidence>
<evidence type="ECO:0000256" key="2">
    <source>
        <dbReference type="ARBA" id="ARBA00022676"/>
    </source>
</evidence>
<dbReference type="AlphaFoldDB" id="A0A328AEA5"/>
<keyword evidence="4" id="KW-0812">Transmembrane</keyword>
<keyword evidence="3 5" id="KW-0808">Transferase</keyword>
<evidence type="ECO:0000313" key="6">
    <source>
        <dbReference type="Proteomes" id="UP000249725"/>
    </source>
</evidence>
<keyword evidence="4" id="KW-0472">Membrane</keyword>
<dbReference type="Gene3D" id="3.90.550.10">
    <property type="entry name" value="Spore Coat Polysaccharide Biosynthesis Protein SpsA, Chain A"/>
    <property type="match status" value="1"/>
</dbReference>
<dbReference type="OrthoDB" id="276604at2"/>
<gene>
    <name evidence="5" type="ORF">DJ018_10045</name>
</gene>
<evidence type="ECO:0000256" key="4">
    <source>
        <dbReference type="SAM" id="Phobius"/>
    </source>
</evidence>
<dbReference type="InterPro" id="IPR029044">
    <property type="entry name" value="Nucleotide-diphossugar_trans"/>
</dbReference>
<dbReference type="CDD" id="cd06423">
    <property type="entry name" value="CESA_like"/>
    <property type="match status" value="1"/>
</dbReference>
<comment type="caution">
    <text evidence="5">The sequence shown here is derived from an EMBL/GenBank/DDBJ whole genome shotgun (WGS) entry which is preliminary data.</text>
</comment>
<name>A0A328AEA5_9CAUL</name>
<reference evidence="6" key="1">
    <citation type="submission" date="2018-05" db="EMBL/GenBank/DDBJ databases">
        <authorList>
            <person name="Li X."/>
        </authorList>
    </citation>
    <scope>NUCLEOTIDE SEQUENCE [LARGE SCALE GENOMIC DNA]</scope>
    <source>
        <strain evidence="6">YIM 73061</strain>
    </source>
</reference>
<dbReference type="EMBL" id="QFYR01000002">
    <property type="protein sequence ID" value="RAK52546.1"/>
    <property type="molecule type" value="Genomic_DNA"/>
</dbReference>
<dbReference type="SUPFAM" id="SSF53448">
    <property type="entry name" value="Nucleotide-diphospho-sugar transferases"/>
    <property type="match status" value="1"/>
</dbReference>
<dbReference type="Pfam" id="PF13641">
    <property type="entry name" value="Glyco_tranf_2_3"/>
    <property type="match status" value="1"/>
</dbReference>
<accession>A0A328AEA5</accession>
<dbReference type="GO" id="GO:0016757">
    <property type="term" value="F:glycosyltransferase activity"/>
    <property type="evidence" value="ECO:0007669"/>
    <property type="project" value="UniProtKB-KW"/>
</dbReference>
<feature type="transmembrane region" description="Helical" evidence="4">
    <location>
        <begin position="391"/>
        <end position="413"/>
    </location>
</feature>
<dbReference type="PANTHER" id="PTHR43630">
    <property type="entry name" value="POLY-BETA-1,6-N-ACETYL-D-GLUCOSAMINE SYNTHASE"/>
    <property type="match status" value="1"/>
</dbReference>
<dbReference type="Proteomes" id="UP000249725">
    <property type="component" value="Unassembled WGS sequence"/>
</dbReference>
<dbReference type="PANTHER" id="PTHR43630:SF1">
    <property type="entry name" value="POLY-BETA-1,6-N-ACETYL-D-GLUCOSAMINE SYNTHASE"/>
    <property type="match status" value="1"/>
</dbReference>
<dbReference type="RefSeq" id="WP_111514832.1">
    <property type="nucleotide sequence ID" value="NZ_QFYR01000002.1"/>
</dbReference>
<keyword evidence="4" id="KW-1133">Transmembrane helix</keyword>
<sequence>MTLHDLALAAARFSALIAGFVILAGFAQNSFHIWQLLVASRALRRQRGLPETSLVWRRYAEAAPPIALLVPAYNEELTIGESLRSLLALQYPSFEVVVVNDGSGDGTLQALIDTFELEPVQRSYEAIAPCAAIRGLYGSRRQPRLLVIDKENGGKADALNAAINLARAPIVCSMDADSLLEPDALLRAVRPFVEDPERVVAVGGTVRVANGCDIRFGRVSRVGVPRNFLALLQTIEYLRAFLMARLAWSEMGSLMIISGAFGLFRREAVRAVGGYTLGTVGEDMELVVKIHRHYRRERMPYRVVFVPEPVCWTEAPETLQILGRQRARWHRGALETFSKHFGMLFNPRYGRVGSVGFGYILLVDVLGPFVELAGYVLIPAFWLLGILNTEFLWAFLAVSFGFGVVISVGALALEETELRRFPDVKSLAVLMAAAVVENFGYRQINNVWRLWGAWQFLRKQESWGVMTRRGFSRAAA</sequence>
<comment type="similarity">
    <text evidence="1">Belongs to the glycosyltransferase 2 family.</text>
</comment>
<proteinExistence type="inferred from homology"/>
<evidence type="ECO:0000313" key="5">
    <source>
        <dbReference type="EMBL" id="RAK52546.1"/>
    </source>
</evidence>
<feature type="transmembrane region" description="Helical" evidence="4">
    <location>
        <begin position="357"/>
        <end position="385"/>
    </location>
</feature>
<keyword evidence="2" id="KW-0328">Glycosyltransferase</keyword>
<evidence type="ECO:0000256" key="1">
    <source>
        <dbReference type="ARBA" id="ARBA00006739"/>
    </source>
</evidence>
<organism evidence="5 6">
    <name type="scientific">Phenylobacterium deserti</name>
    <dbReference type="NCBI Taxonomy" id="1914756"/>
    <lineage>
        <taxon>Bacteria</taxon>
        <taxon>Pseudomonadati</taxon>
        <taxon>Pseudomonadota</taxon>
        <taxon>Alphaproteobacteria</taxon>
        <taxon>Caulobacterales</taxon>
        <taxon>Caulobacteraceae</taxon>
        <taxon>Phenylobacterium</taxon>
    </lineage>
</organism>
<keyword evidence="6" id="KW-1185">Reference proteome</keyword>